<dbReference type="AlphaFoldDB" id="A0A3S5AS60"/>
<evidence type="ECO:0000313" key="2">
    <source>
        <dbReference type="EMBL" id="VEL36450.1"/>
    </source>
</evidence>
<dbReference type="OrthoDB" id="6245638at2759"/>
<accession>A0A3S5AS60</accession>
<gene>
    <name evidence="2" type="ORF">PXEA_LOCUS29890</name>
</gene>
<feature type="domain" description="Helix-turn-helix" evidence="1">
    <location>
        <begin position="1"/>
        <end position="40"/>
    </location>
</feature>
<keyword evidence="3" id="KW-1185">Reference proteome</keyword>
<reference evidence="2" key="1">
    <citation type="submission" date="2018-11" db="EMBL/GenBank/DDBJ databases">
        <authorList>
            <consortium name="Pathogen Informatics"/>
        </authorList>
    </citation>
    <scope>NUCLEOTIDE SEQUENCE</scope>
</reference>
<dbReference type="Pfam" id="PF26215">
    <property type="entry name" value="HTH_animal"/>
    <property type="match status" value="1"/>
</dbReference>
<evidence type="ECO:0000313" key="3">
    <source>
        <dbReference type="Proteomes" id="UP000784294"/>
    </source>
</evidence>
<sequence length="78" mass="9622">MILRSLRLTDSEFWKEELGKLTQMLLGNEYPEKAIQRNIRMVMDRWKEETMKERQDEQKKNYPYVYPPVNWLGSYSQY</sequence>
<proteinExistence type="predicted"/>
<dbReference type="EMBL" id="CAAALY010252241">
    <property type="protein sequence ID" value="VEL36450.1"/>
    <property type="molecule type" value="Genomic_DNA"/>
</dbReference>
<evidence type="ECO:0000259" key="1">
    <source>
        <dbReference type="Pfam" id="PF26215"/>
    </source>
</evidence>
<dbReference type="Proteomes" id="UP000784294">
    <property type="component" value="Unassembled WGS sequence"/>
</dbReference>
<organism evidence="2 3">
    <name type="scientific">Protopolystoma xenopodis</name>
    <dbReference type="NCBI Taxonomy" id="117903"/>
    <lineage>
        <taxon>Eukaryota</taxon>
        <taxon>Metazoa</taxon>
        <taxon>Spiralia</taxon>
        <taxon>Lophotrochozoa</taxon>
        <taxon>Platyhelminthes</taxon>
        <taxon>Monogenea</taxon>
        <taxon>Polyopisthocotylea</taxon>
        <taxon>Polystomatidea</taxon>
        <taxon>Polystomatidae</taxon>
        <taxon>Protopolystoma</taxon>
    </lineage>
</organism>
<protein>
    <recommendedName>
        <fullName evidence="1">Helix-turn-helix domain-containing protein</fullName>
    </recommendedName>
</protein>
<dbReference type="InterPro" id="IPR058912">
    <property type="entry name" value="HTH_animal"/>
</dbReference>
<name>A0A3S5AS60_9PLAT</name>
<comment type="caution">
    <text evidence="2">The sequence shown here is derived from an EMBL/GenBank/DDBJ whole genome shotgun (WGS) entry which is preliminary data.</text>
</comment>